<evidence type="ECO:0000313" key="4">
    <source>
        <dbReference type="Proteomes" id="UP000178449"/>
    </source>
</evidence>
<feature type="signal peptide" evidence="2">
    <location>
        <begin position="1"/>
        <end position="19"/>
    </location>
</feature>
<dbReference type="SUPFAM" id="SSF48452">
    <property type="entry name" value="TPR-like"/>
    <property type="match status" value="1"/>
</dbReference>
<accession>A0A1F6GEY5</accession>
<dbReference type="InterPro" id="IPR011990">
    <property type="entry name" value="TPR-like_helical_dom_sf"/>
</dbReference>
<dbReference type="InterPro" id="IPR019734">
    <property type="entry name" value="TPR_rpt"/>
</dbReference>
<dbReference type="AlphaFoldDB" id="A0A1F6GEY5"/>
<gene>
    <name evidence="3" type="ORF">A2527_03660</name>
</gene>
<dbReference type="Gene3D" id="1.25.40.10">
    <property type="entry name" value="Tetratricopeptide repeat domain"/>
    <property type="match status" value="1"/>
</dbReference>
<evidence type="ECO:0000256" key="2">
    <source>
        <dbReference type="SAM" id="SignalP"/>
    </source>
</evidence>
<dbReference type="Proteomes" id="UP000178449">
    <property type="component" value="Unassembled WGS sequence"/>
</dbReference>
<reference evidence="3 4" key="1">
    <citation type="journal article" date="2016" name="Nat. Commun.">
        <title>Thousands of microbial genomes shed light on interconnected biogeochemical processes in an aquifer system.</title>
        <authorList>
            <person name="Anantharaman K."/>
            <person name="Brown C.T."/>
            <person name="Hug L.A."/>
            <person name="Sharon I."/>
            <person name="Castelle C.J."/>
            <person name="Probst A.J."/>
            <person name="Thomas B.C."/>
            <person name="Singh A."/>
            <person name="Wilkins M.J."/>
            <person name="Karaoz U."/>
            <person name="Brodie E.L."/>
            <person name="Williams K.H."/>
            <person name="Hubbard S.S."/>
            <person name="Banfield J.F."/>
        </authorList>
    </citation>
    <scope>NUCLEOTIDE SEQUENCE [LARGE SCALE GENOMIC DNA]</scope>
</reference>
<protein>
    <submittedName>
        <fullName evidence="3">Uncharacterized protein</fullName>
    </submittedName>
</protein>
<comment type="caution">
    <text evidence="3">The sequence shown here is derived from an EMBL/GenBank/DDBJ whole genome shotgun (WGS) entry which is preliminary data.</text>
</comment>
<feature type="chain" id="PRO_5009524650" evidence="2">
    <location>
        <begin position="20"/>
        <end position="208"/>
    </location>
</feature>
<organism evidence="3 4">
    <name type="scientific">Candidatus Lambdaproteobacteria bacterium RIFOXYD2_FULL_50_16</name>
    <dbReference type="NCBI Taxonomy" id="1817772"/>
    <lineage>
        <taxon>Bacteria</taxon>
        <taxon>Pseudomonadati</taxon>
        <taxon>Pseudomonadota</taxon>
        <taxon>Candidatus Lambdaproteobacteria</taxon>
    </lineage>
</organism>
<proteinExistence type="predicted"/>
<name>A0A1F6GEY5_9PROT</name>
<dbReference type="PROSITE" id="PS50005">
    <property type="entry name" value="TPR"/>
    <property type="match status" value="1"/>
</dbReference>
<evidence type="ECO:0000313" key="3">
    <source>
        <dbReference type="EMBL" id="OGG96663.1"/>
    </source>
</evidence>
<dbReference type="STRING" id="1817772.A2527_03660"/>
<evidence type="ECO:0000256" key="1">
    <source>
        <dbReference type="PROSITE-ProRule" id="PRU00339"/>
    </source>
</evidence>
<keyword evidence="1" id="KW-0802">TPR repeat</keyword>
<keyword evidence="2" id="KW-0732">Signal</keyword>
<dbReference type="EMBL" id="MFNE01000010">
    <property type="protein sequence ID" value="OGG96663.1"/>
    <property type="molecule type" value="Genomic_DNA"/>
</dbReference>
<feature type="repeat" description="TPR" evidence="1">
    <location>
        <begin position="158"/>
        <end position="191"/>
    </location>
</feature>
<sequence length="208" mass="23381">MKGRWVLLFFLSCPSLLLAGPIEEAYKASYQAEALGNLESAIKAVMPLYQKYPNGYTLNYRLAWLFYNQGALANADFHFKKTLVISPTAIENRLLYASMLNTQKRWAELEQLALEMVKTDYYQYGANLYLVTSLQVQGKFELAKKVSLKMLALYPTNTQFLQELGEAQNSLGEADAALRVFTDLLVLQPDNLEAQSAIKALAPSAQLH</sequence>